<dbReference type="EMBL" id="LGRX02023022">
    <property type="protein sequence ID" value="KAK3254933.1"/>
    <property type="molecule type" value="Genomic_DNA"/>
</dbReference>
<feature type="region of interest" description="Disordered" evidence="1">
    <location>
        <begin position="1"/>
        <end position="35"/>
    </location>
</feature>
<dbReference type="AlphaFoldDB" id="A0AAE0F8F1"/>
<protein>
    <submittedName>
        <fullName evidence="2">Uncharacterized protein</fullName>
    </submittedName>
</protein>
<organism evidence="2 3">
    <name type="scientific">Cymbomonas tetramitiformis</name>
    <dbReference type="NCBI Taxonomy" id="36881"/>
    <lineage>
        <taxon>Eukaryota</taxon>
        <taxon>Viridiplantae</taxon>
        <taxon>Chlorophyta</taxon>
        <taxon>Pyramimonadophyceae</taxon>
        <taxon>Pyramimonadales</taxon>
        <taxon>Pyramimonadaceae</taxon>
        <taxon>Cymbomonas</taxon>
    </lineage>
</organism>
<evidence type="ECO:0000256" key="1">
    <source>
        <dbReference type="SAM" id="MobiDB-lite"/>
    </source>
</evidence>
<sequence length="309" mass="34726">QARPLSAPLRRPPPKTAKPVGARCDASKPQEGCANSSITFDLDSLFKDLDEGTLEQLERAEMDAEGSSVFLPDELPTSGLAVPSQQPSTRTTTTRPAQTRPFSARPATNRPSSTRPAVRPASAGRRQGLQQQPGATAKEDAEQMNIPQPSAESRLKSEGSRANLEEWQERKHVSRWIKEVSERNEKEKHKLTRQAIKDLNWIAERRAMQAQRLLKEYGMDDAQKYLCGVMQWMAARRIQHWWRAVASRRAGKHFLAPALAIPSEELRKRFMLNYHAFCEVETAIDLPAHAPSELGKEWSIVNIQSEMGT</sequence>
<feature type="region of interest" description="Disordered" evidence="1">
    <location>
        <begin position="59"/>
        <end position="168"/>
    </location>
</feature>
<reference evidence="2 3" key="1">
    <citation type="journal article" date="2015" name="Genome Biol. Evol.">
        <title>Comparative Genomics of a Bacterivorous Green Alga Reveals Evolutionary Causalities and Consequences of Phago-Mixotrophic Mode of Nutrition.</title>
        <authorList>
            <person name="Burns J.A."/>
            <person name="Paasch A."/>
            <person name="Narechania A."/>
            <person name="Kim E."/>
        </authorList>
    </citation>
    <scope>NUCLEOTIDE SEQUENCE [LARGE SCALE GENOMIC DNA]</scope>
    <source>
        <strain evidence="2 3">PLY_AMNH</strain>
    </source>
</reference>
<accession>A0AAE0F8F1</accession>
<gene>
    <name evidence="2" type="ORF">CYMTET_35869</name>
</gene>
<evidence type="ECO:0000313" key="2">
    <source>
        <dbReference type="EMBL" id="KAK3254933.1"/>
    </source>
</evidence>
<feature type="compositionally biased region" description="Basic and acidic residues" evidence="1">
    <location>
        <begin position="153"/>
        <end position="168"/>
    </location>
</feature>
<feature type="non-terminal residue" evidence="2">
    <location>
        <position position="1"/>
    </location>
</feature>
<feature type="compositionally biased region" description="Low complexity" evidence="1">
    <location>
        <begin position="83"/>
        <end position="101"/>
    </location>
</feature>
<evidence type="ECO:0000313" key="3">
    <source>
        <dbReference type="Proteomes" id="UP001190700"/>
    </source>
</evidence>
<keyword evidence="3" id="KW-1185">Reference proteome</keyword>
<name>A0AAE0F8F1_9CHLO</name>
<comment type="caution">
    <text evidence="2">The sequence shown here is derived from an EMBL/GenBank/DDBJ whole genome shotgun (WGS) entry which is preliminary data.</text>
</comment>
<dbReference type="Proteomes" id="UP001190700">
    <property type="component" value="Unassembled WGS sequence"/>
</dbReference>
<proteinExistence type="predicted"/>